<evidence type="ECO:0000313" key="1">
    <source>
        <dbReference type="EMBL" id="ERF64311.1"/>
    </source>
</evidence>
<gene>
    <name evidence="1" type="ORF">H640_06884</name>
</gene>
<sequence length="122" mass="13488">MTRCQEIVMLVLALILNVVDVVLFLDARACHGAWAAPYLAMAQVILVYWLVEELMKRGLFSAAVRGALAWMALVLIVAGWFLVVKPQETPRPYAGILVTIAAWAPMGVLIARDGKRRRSVGR</sequence>
<dbReference type="Proteomes" id="UP000053711">
    <property type="component" value="Unassembled WGS sequence"/>
</dbReference>
<dbReference type="EMBL" id="AOST01000062">
    <property type="protein sequence ID" value="ERF64311.1"/>
    <property type="molecule type" value="Genomic_DNA"/>
</dbReference>
<protein>
    <submittedName>
        <fullName evidence="1">Uncharacterized protein</fullName>
    </submittedName>
</protein>
<evidence type="ECO:0000313" key="2">
    <source>
        <dbReference type="Proteomes" id="UP000053711"/>
    </source>
</evidence>
<name>A0ACB4UMH6_9ACTN</name>
<proteinExistence type="predicted"/>
<keyword evidence="2" id="KW-1185">Reference proteome</keyword>
<comment type="caution">
    <text evidence="1">The sequence shown here is derived from an EMBL/GenBank/DDBJ whole genome shotgun (WGS) entry which is preliminary data.</text>
</comment>
<accession>A0ACB4UMH6</accession>
<reference evidence="1 2" key="1">
    <citation type="journal article" date="2013" name="BMC Genomics">
        <title>Comparative genomics reveals distinct host-interacting traits of three major human-associated propionibacteria.</title>
        <authorList>
            <person name="Mak T.N."/>
            <person name="Schmid M."/>
            <person name="Brzuszkiewicz E."/>
            <person name="Zeng G."/>
            <person name="Meyer R."/>
            <person name="Sfanos K.S."/>
            <person name="Brinkmann V."/>
            <person name="Meyer T.F."/>
            <person name="Bruggemann H."/>
        </authorList>
    </citation>
    <scope>NUCLEOTIDE SEQUENCE [LARGE SCALE GENOMIC DNA]</scope>
    <source>
        <strain evidence="1 2">TM11</strain>
    </source>
</reference>
<organism evidence="1 2">
    <name type="scientific">Cutibacterium granulosum TM11</name>
    <dbReference type="NCBI Taxonomy" id="1292373"/>
    <lineage>
        <taxon>Bacteria</taxon>
        <taxon>Bacillati</taxon>
        <taxon>Actinomycetota</taxon>
        <taxon>Actinomycetes</taxon>
        <taxon>Propionibacteriales</taxon>
        <taxon>Propionibacteriaceae</taxon>
        <taxon>Cutibacterium</taxon>
    </lineage>
</organism>